<evidence type="ECO:0000313" key="4">
    <source>
        <dbReference type="EMBL" id="MFC6662663.1"/>
    </source>
</evidence>
<evidence type="ECO:0000256" key="2">
    <source>
        <dbReference type="ARBA" id="ARBA00000751"/>
    </source>
</evidence>
<comment type="caution">
    <text evidence="4">The sequence shown here is derived from an EMBL/GenBank/DDBJ whole genome shotgun (WGS) entry which is preliminary data.</text>
</comment>
<comment type="catalytic activity">
    <reaction evidence="1">
        <text>5-amino-6-(5-phospho-D-ribosylamino)uracil + H2O = 5,6-diaminouracil + D-ribose 5-phosphate</text>
        <dbReference type="Rhea" id="RHEA:55020"/>
        <dbReference type="ChEBI" id="CHEBI:15377"/>
        <dbReference type="ChEBI" id="CHEBI:46252"/>
        <dbReference type="ChEBI" id="CHEBI:58453"/>
        <dbReference type="ChEBI" id="CHEBI:78346"/>
    </reaction>
</comment>
<organism evidence="4 5">
    <name type="scientific">Deinococcus multiflagellatus</name>
    <dbReference type="NCBI Taxonomy" id="1656887"/>
    <lineage>
        <taxon>Bacteria</taxon>
        <taxon>Thermotogati</taxon>
        <taxon>Deinococcota</taxon>
        <taxon>Deinococci</taxon>
        <taxon>Deinococcales</taxon>
        <taxon>Deinococcaceae</taxon>
        <taxon>Deinococcus</taxon>
    </lineage>
</organism>
<name>A0ABW1ZQ37_9DEIO</name>
<dbReference type="CDD" id="cd15457">
    <property type="entry name" value="NADAR"/>
    <property type="match status" value="1"/>
</dbReference>
<dbReference type="Proteomes" id="UP001596317">
    <property type="component" value="Unassembled WGS sequence"/>
</dbReference>
<keyword evidence="5" id="KW-1185">Reference proteome</keyword>
<dbReference type="EMBL" id="JBHSWB010000002">
    <property type="protein sequence ID" value="MFC6662663.1"/>
    <property type="molecule type" value="Genomic_DNA"/>
</dbReference>
<dbReference type="InterPro" id="IPR012816">
    <property type="entry name" value="NADAR"/>
</dbReference>
<dbReference type="Gene3D" id="1.10.357.40">
    <property type="entry name" value="YbiA-like"/>
    <property type="match status" value="1"/>
</dbReference>
<feature type="domain" description="NADAR" evidence="3">
    <location>
        <begin position="14"/>
        <end position="125"/>
    </location>
</feature>
<gene>
    <name evidence="4" type="ORF">ACFP90_21640</name>
</gene>
<evidence type="ECO:0000259" key="3">
    <source>
        <dbReference type="Pfam" id="PF08719"/>
    </source>
</evidence>
<dbReference type="SUPFAM" id="SSF143990">
    <property type="entry name" value="YbiA-like"/>
    <property type="match status" value="1"/>
</dbReference>
<reference evidence="5" key="1">
    <citation type="journal article" date="2019" name="Int. J. Syst. Evol. Microbiol.">
        <title>The Global Catalogue of Microorganisms (GCM) 10K type strain sequencing project: providing services to taxonomists for standard genome sequencing and annotation.</title>
        <authorList>
            <consortium name="The Broad Institute Genomics Platform"/>
            <consortium name="The Broad Institute Genome Sequencing Center for Infectious Disease"/>
            <person name="Wu L."/>
            <person name="Ma J."/>
        </authorList>
    </citation>
    <scope>NUCLEOTIDE SEQUENCE [LARGE SCALE GENOMIC DNA]</scope>
    <source>
        <strain evidence="5">CCUG 63830</strain>
    </source>
</reference>
<dbReference type="RefSeq" id="WP_224612422.1">
    <property type="nucleotide sequence ID" value="NZ_JAIQXV010000026.1"/>
</dbReference>
<dbReference type="InterPro" id="IPR037238">
    <property type="entry name" value="YbiA-like_sf"/>
</dbReference>
<dbReference type="Pfam" id="PF08719">
    <property type="entry name" value="NADAR"/>
    <property type="match status" value="1"/>
</dbReference>
<evidence type="ECO:0000313" key="5">
    <source>
        <dbReference type="Proteomes" id="UP001596317"/>
    </source>
</evidence>
<protein>
    <submittedName>
        <fullName evidence="4">NADAR family protein</fullName>
    </submittedName>
</protein>
<comment type="catalytic activity">
    <reaction evidence="2">
        <text>2,5-diamino-6-hydroxy-4-(5-phosphoribosylamino)-pyrimidine + H2O = 2,5,6-triamino-4-hydroxypyrimidine + D-ribose 5-phosphate</text>
        <dbReference type="Rhea" id="RHEA:23436"/>
        <dbReference type="ChEBI" id="CHEBI:15377"/>
        <dbReference type="ChEBI" id="CHEBI:58614"/>
        <dbReference type="ChEBI" id="CHEBI:78346"/>
        <dbReference type="ChEBI" id="CHEBI:137796"/>
    </reaction>
</comment>
<proteinExistence type="predicted"/>
<accession>A0ABW1ZQ37</accession>
<sequence>MWSIPFRGEAFFLSNCFPSPVQLGGVMYRMAEAVFQAAKTTERAQIQACLSPAAARVLGRRVTLRPGWDELRLGVMRAIVAQKFRLSPVADRLLATGDTWLEEGTTQGDRFWGMANGCGENQLGRPVENPWWRFRERYERRKDVTRGEDRSPGAGRA</sequence>
<evidence type="ECO:0000256" key="1">
    <source>
        <dbReference type="ARBA" id="ARBA00000022"/>
    </source>
</evidence>